<keyword evidence="4" id="KW-1185">Reference proteome</keyword>
<evidence type="ECO:0000313" key="3">
    <source>
        <dbReference type="EMBL" id="GFH19144.1"/>
    </source>
</evidence>
<evidence type="ECO:0000256" key="1">
    <source>
        <dbReference type="ARBA" id="ARBA00022741"/>
    </source>
</evidence>
<dbReference type="Pfam" id="PF00012">
    <property type="entry name" value="HSP70"/>
    <property type="match status" value="1"/>
</dbReference>
<evidence type="ECO:0008006" key="5">
    <source>
        <dbReference type="Google" id="ProtNLM"/>
    </source>
</evidence>
<keyword evidence="1" id="KW-0547">Nucleotide-binding</keyword>
<dbReference type="PANTHER" id="PTHR19375">
    <property type="entry name" value="HEAT SHOCK PROTEIN 70KDA"/>
    <property type="match status" value="1"/>
</dbReference>
<evidence type="ECO:0000313" key="4">
    <source>
        <dbReference type="Proteomes" id="UP000485058"/>
    </source>
</evidence>
<sequence>DPRLAANVRALAEAAKKELSTADSVVLRMPVGGPQGGPLEVPFTRKQLEQLTQPLWRQARLPLDKACWAAGVDLNSVMADMASKREELRARGVASWKIDTMQPQIRPKARAPLSKVLLVGGATRSPAVTAFIRNMTSLEPEAAALNPDEAVALGAAVQAGILQGEVKDLMVMDQWQVRVPSHS</sequence>
<dbReference type="EMBL" id="BLLF01001413">
    <property type="protein sequence ID" value="GFH19144.1"/>
    <property type="molecule type" value="Genomic_DNA"/>
</dbReference>
<proteinExistence type="predicted"/>
<reference evidence="3 4" key="1">
    <citation type="submission" date="2020-02" db="EMBL/GenBank/DDBJ databases">
        <title>Draft genome sequence of Haematococcus lacustris strain NIES-144.</title>
        <authorList>
            <person name="Morimoto D."/>
            <person name="Nakagawa S."/>
            <person name="Yoshida T."/>
            <person name="Sawayama S."/>
        </authorList>
    </citation>
    <scope>NUCLEOTIDE SEQUENCE [LARGE SCALE GENOMIC DNA]</scope>
    <source>
        <strain evidence="3 4">NIES-144</strain>
    </source>
</reference>
<gene>
    <name evidence="3" type="ORF">HaLaN_16047</name>
</gene>
<protein>
    <recommendedName>
        <fullName evidence="5">Molecular chaperone DnaK</fullName>
    </recommendedName>
</protein>
<organism evidence="3 4">
    <name type="scientific">Haematococcus lacustris</name>
    <name type="common">Green alga</name>
    <name type="synonym">Haematococcus pluvialis</name>
    <dbReference type="NCBI Taxonomy" id="44745"/>
    <lineage>
        <taxon>Eukaryota</taxon>
        <taxon>Viridiplantae</taxon>
        <taxon>Chlorophyta</taxon>
        <taxon>core chlorophytes</taxon>
        <taxon>Chlorophyceae</taxon>
        <taxon>CS clade</taxon>
        <taxon>Chlamydomonadales</taxon>
        <taxon>Haematococcaceae</taxon>
        <taxon>Haematococcus</taxon>
    </lineage>
</organism>
<evidence type="ECO:0000256" key="2">
    <source>
        <dbReference type="ARBA" id="ARBA00022840"/>
    </source>
</evidence>
<feature type="non-terminal residue" evidence="3">
    <location>
        <position position="1"/>
    </location>
</feature>
<dbReference type="GO" id="GO:0140662">
    <property type="term" value="F:ATP-dependent protein folding chaperone"/>
    <property type="evidence" value="ECO:0007669"/>
    <property type="project" value="InterPro"/>
</dbReference>
<dbReference type="Proteomes" id="UP000485058">
    <property type="component" value="Unassembled WGS sequence"/>
</dbReference>
<comment type="caution">
    <text evidence="3">The sequence shown here is derived from an EMBL/GenBank/DDBJ whole genome shotgun (WGS) entry which is preliminary data.</text>
</comment>
<dbReference type="InterPro" id="IPR043129">
    <property type="entry name" value="ATPase_NBD"/>
</dbReference>
<dbReference type="AlphaFoldDB" id="A0A699ZJZ5"/>
<keyword evidence="2" id="KW-0067">ATP-binding</keyword>
<dbReference type="SUPFAM" id="SSF53067">
    <property type="entry name" value="Actin-like ATPase domain"/>
    <property type="match status" value="1"/>
</dbReference>
<accession>A0A699ZJZ5</accession>
<dbReference type="GO" id="GO:0005524">
    <property type="term" value="F:ATP binding"/>
    <property type="evidence" value="ECO:0007669"/>
    <property type="project" value="UniProtKB-KW"/>
</dbReference>
<dbReference type="Gene3D" id="3.30.420.40">
    <property type="match status" value="3"/>
</dbReference>
<dbReference type="Gene3D" id="3.90.640.10">
    <property type="entry name" value="Actin, Chain A, domain 4"/>
    <property type="match status" value="1"/>
</dbReference>
<dbReference type="InterPro" id="IPR013126">
    <property type="entry name" value="Hsp_70_fam"/>
</dbReference>
<name>A0A699ZJZ5_HAELA</name>